<dbReference type="Gene3D" id="3.50.50.60">
    <property type="entry name" value="FAD/NAD(P)-binding domain"/>
    <property type="match status" value="1"/>
</dbReference>
<keyword evidence="5" id="KW-0503">Monooxygenase</keyword>
<evidence type="ECO:0000259" key="6">
    <source>
        <dbReference type="Pfam" id="PF01494"/>
    </source>
</evidence>
<gene>
    <name evidence="7" type="primary">nah</name>
    <name evidence="7" type="ORF">MHA02_30710</name>
</gene>
<dbReference type="EMBL" id="BJZT01000033">
    <property type="protein sequence ID" value="GEP00684.1"/>
    <property type="molecule type" value="Genomic_DNA"/>
</dbReference>
<dbReference type="RefSeq" id="WP_147080184.1">
    <property type="nucleotide sequence ID" value="NZ_BJZT01000033.1"/>
</dbReference>
<feature type="domain" description="FAD-binding" evidence="6">
    <location>
        <begin position="6"/>
        <end position="350"/>
    </location>
</feature>
<keyword evidence="2" id="KW-0285">Flavoprotein</keyword>
<evidence type="ECO:0000256" key="5">
    <source>
        <dbReference type="ARBA" id="ARBA00023033"/>
    </source>
</evidence>
<dbReference type="SUPFAM" id="SSF54373">
    <property type="entry name" value="FAD-linked reductases, C-terminal domain"/>
    <property type="match status" value="1"/>
</dbReference>
<comment type="caution">
    <text evidence="7">The sequence shown here is derived from an EMBL/GenBank/DDBJ whole genome shotgun (WGS) entry which is preliminary data.</text>
</comment>
<name>A0A512ISJ8_9HYPH</name>
<evidence type="ECO:0000313" key="8">
    <source>
        <dbReference type="Proteomes" id="UP000321258"/>
    </source>
</evidence>
<dbReference type="PANTHER" id="PTHR13789:SF318">
    <property type="entry name" value="GERANYLGERANYL DIPHOSPHATE REDUCTASE"/>
    <property type="match status" value="1"/>
</dbReference>
<dbReference type="Pfam" id="PF01494">
    <property type="entry name" value="FAD_binding_3"/>
    <property type="match status" value="1"/>
</dbReference>
<evidence type="ECO:0000256" key="4">
    <source>
        <dbReference type="ARBA" id="ARBA00023002"/>
    </source>
</evidence>
<reference evidence="7 8" key="1">
    <citation type="submission" date="2019-07" db="EMBL/GenBank/DDBJ databases">
        <title>Whole genome shotgun sequence of Methylobacterium haplocladii NBRC 107714.</title>
        <authorList>
            <person name="Hosoyama A."/>
            <person name="Uohara A."/>
            <person name="Ohji S."/>
            <person name="Ichikawa N."/>
        </authorList>
    </citation>
    <scope>NUCLEOTIDE SEQUENCE [LARGE SCALE GENOMIC DNA]</scope>
    <source>
        <strain evidence="7 8">NBRC 107714</strain>
    </source>
</reference>
<evidence type="ECO:0000256" key="3">
    <source>
        <dbReference type="ARBA" id="ARBA00022827"/>
    </source>
</evidence>
<dbReference type="GO" id="GO:0004497">
    <property type="term" value="F:monooxygenase activity"/>
    <property type="evidence" value="ECO:0007669"/>
    <property type="project" value="UniProtKB-KW"/>
</dbReference>
<dbReference type="AlphaFoldDB" id="A0A512ISJ8"/>
<dbReference type="PANTHER" id="PTHR13789">
    <property type="entry name" value="MONOOXYGENASE"/>
    <property type="match status" value="1"/>
</dbReference>
<dbReference type="SUPFAM" id="SSF51905">
    <property type="entry name" value="FAD/NAD(P)-binding domain"/>
    <property type="match status" value="1"/>
</dbReference>
<protein>
    <submittedName>
        <fullName evidence="7">Salicylate hydroxylase</fullName>
    </submittedName>
</protein>
<evidence type="ECO:0000256" key="1">
    <source>
        <dbReference type="ARBA" id="ARBA00001974"/>
    </source>
</evidence>
<dbReference type="InterPro" id="IPR002938">
    <property type="entry name" value="FAD-bd"/>
</dbReference>
<keyword evidence="8" id="KW-1185">Reference proteome</keyword>
<sequence>MKPLSIAIVGAGIGGLTAALALSGAGHAVTLVERRTGFSEVGAGLQISPNASRILIELGLGAALRRAANEPPGVAIRALASGRAIGGIQLGAAIRERHGAPYYVIHRADLQTLLLDAVRGRPGIRLVVGREVVAVTETAGGLTLSLESVAGGRSDTLEADLAVGADGVRSTLRERFDARPLQTHRQAAWRATILRETAPPEFQGDETGLWLGAGRHVVHYPIGAGQRLNVVAIVPEREGDDDWGRLGDPAVLRDHFRDAAGPLLALLTVPDTWMVWSLVDRPAARPMALGRLALLGDAAHPVLPFLAQGAAMAIEDAAVLTRCLGAAGDVPEALRAYGTARSARVRRVWKAAQSNGRTYHAGPLVGFARNAVIGRLGPAGMSRRYAWLYGWTPDGA</sequence>
<organism evidence="7 8">
    <name type="scientific">Methylobacterium haplocladii</name>
    <dbReference type="NCBI Taxonomy" id="1176176"/>
    <lineage>
        <taxon>Bacteria</taxon>
        <taxon>Pseudomonadati</taxon>
        <taxon>Pseudomonadota</taxon>
        <taxon>Alphaproteobacteria</taxon>
        <taxon>Hyphomicrobiales</taxon>
        <taxon>Methylobacteriaceae</taxon>
        <taxon>Methylobacterium</taxon>
    </lineage>
</organism>
<keyword evidence="4" id="KW-0560">Oxidoreductase</keyword>
<evidence type="ECO:0000313" key="7">
    <source>
        <dbReference type="EMBL" id="GEP00684.1"/>
    </source>
</evidence>
<dbReference type="OrthoDB" id="4230779at2"/>
<proteinExistence type="predicted"/>
<dbReference type="GO" id="GO:0071949">
    <property type="term" value="F:FAD binding"/>
    <property type="evidence" value="ECO:0007669"/>
    <property type="project" value="InterPro"/>
</dbReference>
<dbReference type="InterPro" id="IPR050493">
    <property type="entry name" value="FAD-dep_Monooxygenase_BioMet"/>
</dbReference>
<accession>A0A512ISJ8</accession>
<dbReference type="Proteomes" id="UP000321258">
    <property type="component" value="Unassembled WGS sequence"/>
</dbReference>
<evidence type="ECO:0000256" key="2">
    <source>
        <dbReference type="ARBA" id="ARBA00022630"/>
    </source>
</evidence>
<dbReference type="InterPro" id="IPR036188">
    <property type="entry name" value="FAD/NAD-bd_sf"/>
</dbReference>
<keyword evidence="3" id="KW-0274">FAD</keyword>
<comment type="cofactor">
    <cofactor evidence="1">
        <name>FAD</name>
        <dbReference type="ChEBI" id="CHEBI:57692"/>
    </cofactor>
</comment>
<dbReference type="PRINTS" id="PR00420">
    <property type="entry name" value="RNGMNOXGNASE"/>
</dbReference>